<dbReference type="Gene3D" id="1.10.357.40">
    <property type="entry name" value="YbiA-like"/>
    <property type="match status" value="1"/>
</dbReference>
<evidence type="ECO:0000313" key="7">
    <source>
        <dbReference type="EnsemblPlants" id="PAC:32912492.CDS.1"/>
    </source>
</evidence>
<dbReference type="EnsemblPlants" id="Pp3c9_9570V3.2">
    <property type="protein sequence ID" value="PAC:32912491.CDS.1"/>
    <property type="gene ID" value="Pp3c9_9570"/>
</dbReference>
<dbReference type="Pfam" id="PF01872">
    <property type="entry name" value="RibD_C"/>
    <property type="match status" value="1"/>
</dbReference>
<keyword evidence="3" id="KW-0521">NADP</keyword>
<dbReference type="Gramene" id="Pp3c9_9570V3.2">
    <property type="protein sequence ID" value="PAC:32912491.CDS.1"/>
    <property type="gene ID" value="Pp3c9_9570"/>
</dbReference>
<dbReference type="Gene3D" id="3.40.430.10">
    <property type="entry name" value="Dihydrofolate Reductase, subunit A"/>
    <property type="match status" value="1"/>
</dbReference>
<dbReference type="GeneID" id="112286952"/>
<dbReference type="OrthoDB" id="206452at2759"/>
<sequence length="606" mass="64930">MAAGGVLASGIVSVRSVFGSFEDSAHMLKAVELAESSNGLTAPHPKFGCVIARGRRIVGGGGLYGQGARSAEVQAVEEAREQARGATAFLSLEPGDCGGDDAAIAALVQGGLGRVVVGMRHPLAHFRGKAIAALRRAGVRVEVGGEDFGGGGAIEAALKACQSANAPLLYRVSHNLPMSTLKYAMTLDGKIAASSGHSAWVSSAVSRHRVMKTRAQSDAVIVGGNTVRIDNPNLTTRLEGGHQPDRIVMSRALDLPRDANLWDVSKANTIVMTQKGSNLEFQKLLTSRGVEVVEFDFLSPRAVMEHCYMRGYLSVLWECGGMLSAPAIQDGVVHKVLAFIAPKIVGGLRAATPVGELGMVQMTQALKLSDVAFEQTGPDMLVTGYLHPIPDISHGDDKLASISRENVAVIPNKPSIIRFNKPWDRYGALSTLSYHPITLPDSIGNPVVWSSVEHYYQASKFAGVNDQLAIQYIAEIQGAESPEEAARLGETLSSQRPDLVRKDWDVVKFQVMRTALQAKFLAYPALKSFLLSTEGSVLVESSQNDSLWGASINGVGLNHLGRLLMDLRGEILRGPPTGNLVNGHTKTSVNDHRYFLDRCRQQVTSQ</sequence>
<evidence type="ECO:0000259" key="6">
    <source>
        <dbReference type="PROSITE" id="PS51747"/>
    </source>
</evidence>
<dbReference type="GO" id="GO:0008835">
    <property type="term" value="F:diaminohydroxyphosphoribosylaminopyrimidine deaminase activity"/>
    <property type="evidence" value="ECO:0007669"/>
    <property type="project" value="InterPro"/>
</dbReference>
<reference evidence="7 8" key="2">
    <citation type="journal article" date="2018" name="Plant J.">
        <title>The Physcomitrella patens chromosome-scale assembly reveals moss genome structure and evolution.</title>
        <authorList>
            <person name="Lang D."/>
            <person name="Ullrich K.K."/>
            <person name="Murat F."/>
            <person name="Fuchs J."/>
            <person name="Jenkins J."/>
            <person name="Haas F.B."/>
            <person name="Piednoel M."/>
            <person name="Gundlach H."/>
            <person name="Van Bel M."/>
            <person name="Meyberg R."/>
            <person name="Vives C."/>
            <person name="Morata J."/>
            <person name="Symeonidi A."/>
            <person name="Hiss M."/>
            <person name="Muchero W."/>
            <person name="Kamisugi Y."/>
            <person name="Saleh O."/>
            <person name="Blanc G."/>
            <person name="Decker E.L."/>
            <person name="van Gessel N."/>
            <person name="Grimwood J."/>
            <person name="Hayes R.D."/>
            <person name="Graham S.W."/>
            <person name="Gunter L.E."/>
            <person name="McDaniel S.F."/>
            <person name="Hoernstein S.N.W."/>
            <person name="Larsson A."/>
            <person name="Li F.W."/>
            <person name="Perroud P.F."/>
            <person name="Phillips J."/>
            <person name="Ranjan P."/>
            <person name="Rokshar D.S."/>
            <person name="Rothfels C.J."/>
            <person name="Schneider L."/>
            <person name="Shu S."/>
            <person name="Stevenson D.W."/>
            <person name="Thummler F."/>
            <person name="Tillich M."/>
            <person name="Villarreal Aguilar J.C."/>
            <person name="Widiez T."/>
            <person name="Wong G.K."/>
            <person name="Wymore A."/>
            <person name="Zhang Y."/>
            <person name="Zimmer A.D."/>
            <person name="Quatrano R.S."/>
            <person name="Mayer K.F.X."/>
            <person name="Goodstein D."/>
            <person name="Casacuberta J.M."/>
            <person name="Vandepoele K."/>
            <person name="Reski R."/>
            <person name="Cuming A.C."/>
            <person name="Tuskan G.A."/>
            <person name="Maumus F."/>
            <person name="Salse J."/>
            <person name="Schmutz J."/>
            <person name="Rensing S.A."/>
        </authorList>
    </citation>
    <scope>NUCLEOTIDE SEQUENCE [LARGE SCALE GENOMIC DNA]</scope>
    <source>
        <strain evidence="7 8">cv. Gransden 2004</strain>
    </source>
</reference>
<dbReference type="GO" id="GO:0008703">
    <property type="term" value="F:5-amino-6-(5-phosphoribosylamino)uracil reductase activity"/>
    <property type="evidence" value="ECO:0007669"/>
    <property type="project" value="UniProtKB-EC"/>
</dbReference>
<keyword evidence="8" id="KW-1185">Reference proteome</keyword>
<dbReference type="SUPFAM" id="SSF143990">
    <property type="entry name" value="YbiA-like"/>
    <property type="match status" value="1"/>
</dbReference>
<dbReference type="GO" id="GO:0050661">
    <property type="term" value="F:NADP binding"/>
    <property type="evidence" value="ECO:0007669"/>
    <property type="project" value="InterPro"/>
</dbReference>
<dbReference type="InterPro" id="IPR002125">
    <property type="entry name" value="CMP_dCMP_dom"/>
</dbReference>
<dbReference type="InterPro" id="IPR004794">
    <property type="entry name" value="Eubact_RibD"/>
</dbReference>
<dbReference type="NCBIfam" id="TIGR00227">
    <property type="entry name" value="ribD_Cterm"/>
    <property type="match status" value="1"/>
</dbReference>
<dbReference type="Gene3D" id="3.40.140.10">
    <property type="entry name" value="Cytidine Deaminase, domain 2"/>
    <property type="match status" value="1"/>
</dbReference>
<evidence type="ECO:0000256" key="2">
    <source>
        <dbReference type="ARBA" id="ARBA00013173"/>
    </source>
</evidence>
<dbReference type="RefSeq" id="XP_024385199.1">
    <property type="nucleotide sequence ID" value="XM_024529431.2"/>
</dbReference>
<protein>
    <recommendedName>
        <fullName evidence="2">5-amino-6-(5-phosphoribosylamino)uracil reductase</fullName>
        <ecNumber evidence="2">1.1.1.193</ecNumber>
    </recommendedName>
</protein>
<dbReference type="Proteomes" id="UP000006727">
    <property type="component" value="Chromosome 9"/>
</dbReference>
<evidence type="ECO:0000256" key="3">
    <source>
        <dbReference type="ARBA" id="ARBA00022857"/>
    </source>
</evidence>
<proteinExistence type="predicted"/>
<dbReference type="InterPro" id="IPR050765">
    <property type="entry name" value="Riboflavin_Biosynth_HTPR"/>
</dbReference>
<gene>
    <name evidence="7" type="primary">LOC112286952</name>
</gene>
<reference evidence="7 8" key="1">
    <citation type="journal article" date="2008" name="Science">
        <title>The Physcomitrella genome reveals evolutionary insights into the conquest of land by plants.</title>
        <authorList>
            <person name="Rensing S."/>
            <person name="Lang D."/>
            <person name="Zimmer A."/>
            <person name="Terry A."/>
            <person name="Salamov A."/>
            <person name="Shapiro H."/>
            <person name="Nishiyama T."/>
            <person name="Perroud P.-F."/>
            <person name="Lindquist E."/>
            <person name="Kamisugi Y."/>
            <person name="Tanahashi T."/>
            <person name="Sakakibara K."/>
            <person name="Fujita T."/>
            <person name="Oishi K."/>
            <person name="Shin-I T."/>
            <person name="Kuroki Y."/>
            <person name="Toyoda A."/>
            <person name="Suzuki Y."/>
            <person name="Hashimoto A."/>
            <person name="Yamaguchi K."/>
            <person name="Sugano A."/>
            <person name="Kohara Y."/>
            <person name="Fujiyama A."/>
            <person name="Anterola A."/>
            <person name="Aoki S."/>
            <person name="Ashton N."/>
            <person name="Barbazuk W.B."/>
            <person name="Barker E."/>
            <person name="Bennetzen J."/>
            <person name="Bezanilla M."/>
            <person name="Blankenship R."/>
            <person name="Cho S.H."/>
            <person name="Dutcher S."/>
            <person name="Estelle M."/>
            <person name="Fawcett J.A."/>
            <person name="Gundlach H."/>
            <person name="Hanada K."/>
            <person name="Heyl A."/>
            <person name="Hicks K.A."/>
            <person name="Hugh J."/>
            <person name="Lohr M."/>
            <person name="Mayer K."/>
            <person name="Melkozernov A."/>
            <person name="Murata T."/>
            <person name="Nelson D."/>
            <person name="Pils B."/>
            <person name="Prigge M."/>
            <person name="Reiss B."/>
            <person name="Renner T."/>
            <person name="Rombauts S."/>
            <person name="Rushton P."/>
            <person name="Sanderfoot A."/>
            <person name="Schween G."/>
            <person name="Shiu S.-H."/>
            <person name="Stueber K."/>
            <person name="Theodoulou F.L."/>
            <person name="Tu H."/>
            <person name="Van de Peer Y."/>
            <person name="Verrier P.J."/>
            <person name="Waters E."/>
            <person name="Wood A."/>
            <person name="Yang L."/>
            <person name="Cove D."/>
            <person name="Cuming A."/>
            <person name="Hasebe M."/>
            <person name="Lucas S."/>
            <person name="Mishler D.B."/>
            <person name="Reski R."/>
            <person name="Grigoriev I."/>
            <person name="Quatrano R.S."/>
            <person name="Boore J.L."/>
        </authorList>
    </citation>
    <scope>NUCLEOTIDE SEQUENCE [LARGE SCALE GENOMIC DNA]</scope>
    <source>
        <strain evidence="7 8">cv. Gransden 2004</strain>
    </source>
</reference>
<comment type="pathway">
    <text evidence="1">Cofactor biosynthesis; riboflavin biosynthesis; 5-amino-6-(D-ribitylamino)uracil from GTP: step 3/4.</text>
</comment>
<dbReference type="InterPro" id="IPR016193">
    <property type="entry name" value="Cytidine_deaminase-like"/>
</dbReference>
<evidence type="ECO:0000256" key="1">
    <source>
        <dbReference type="ARBA" id="ARBA00004910"/>
    </source>
</evidence>
<dbReference type="InterPro" id="IPR037238">
    <property type="entry name" value="YbiA-like_sf"/>
</dbReference>
<dbReference type="CDD" id="cd15457">
    <property type="entry name" value="NADAR"/>
    <property type="match status" value="1"/>
</dbReference>
<dbReference type="InterPro" id="IPR002734">
    <property type="entry name" value="RibDG_C"/>
</dbReference>
<dbReference type="Pfam" id="PF08719">
    <property type="entry name" value="NADAR"/>
    <property type="match status" value="1"/>
</dbReference>
<accession>A0A7I3Z037</accession>
<reference evidence="7" key="3">
    <citation type="submission" date="2020-12" db="UniProtKB">
        <authorList>
            <consortium name="EnsemblPlants"/>
        </authorList>
    </citation>
    <scope>IDENTIFICATION</scope>
</reference>
<dbReference type="SUPFAM" id="SSF53927">
    <property type="entry name" value="Cytidine deaminase-like"/>
    <property type="match status" value="1"/>
</dbReference>
<feature type="domain" description="CMP/dCMP-type deaminase" evidence="6">
    <location>
        <begin position="21"/>
        <end position="142"/>
    </location>
</feature>
<evidence type="ECO:0000256" key="4">
    <source>
        <dbReference type="ARBA" id="ARBA00023002"/>
    </source>
</evidence>
<dbReference type="PANTHER" id="PTHR38011:SF7">
    <property type="entry name" value="2,5-DIAMINO-6-RIBOSYLAMINO-4(3H)-PYRIMIDINONE 5'-PHOSPHATE REDUCTASE"/>
    <property type="match status" value="1"/>
</dbReference>
<dbReference type="InterPro" id="IPR011549">
    <property type="entry name" value="RibD_C"/>
</dbReference>
<organism evidence="7 8">
    <name type="scientific">Physcomitrium patens</name>
    <name type="common">Spreading-leaved earth moss</name>
    <name type="synonym">Physcomitrella patens</name>
    <dbReference type="NCBI Taxonomy" id="3218"/>
    <lineage>
        <taxon>Eukaryota</taxon>
        <taxon>Viridiplantae</taxon>
        <taxon>Streptophyta</taxon>
        <taxon>Embryophyta</taxon>
        <taxon>Bryophyta</taxon>
        <taxon>Bryophytina</taxon>
        <taxon>Bryopsida</taxon>
        <taxon>Funariidae</taxon>
        <taxon>Funariales</taxon>
        <taxon>Funariaceae</taxon>
        <taxon>Physcomitrium</taxon>
    </lineage>
</organism>
<dbReference type="PROSITE" id="PS51747">
    <property type="entry name" value="CYT_DCMP_DEAMINASES_2"/>
    <property type="match status" value="1"/>
</dbReference>
<dbReference type="PANTHER" id="PTHR38011">
    <property type="entry name" value="DIHYDROFOLATE REDUCTASE FAMILY PROTEIN (AFU_ORTHOLOGUE AFUA_8G06820)"/>
    <property type="match status" value="1"/>
</dbReference>
<dbReference type="UniPathway" id="UPA00275">
    <property type="reaction ID" value="UER00402"/>
</dbReference>
<dbReference type="Gramene" id="Pp3c9_9570V3.4">
    <property type="protein sequence ID" value="PAC:32912492.CDS.1"/>
    <property type="gene ID" value="Pp3c9_9570"/>
</dbReference>
<evidence type="ECO:0000313" key="8">
    <source>
        <dbReference type="Proteomes" id="UP000006727"/>
    </source>
</evidence>
<dbReference type="GO" id="GO:0009231">
    <property type="term" value="P:riboflavin biosynthetic process"/>
    <property type="evidence" value="ECO:0007669"/>
    <property type="project" value="UniProtKB-UniPathway"/>
</dbReference>
<dbReference type="EnsemblPlants" id="Pp3c9_9570V3.4">
    <property type="protein sequence ID" value="PAC:32912492.CDS.1"/>
    <property type="gene ID" value="Pp3c9_9570"/>
</dbReference>
<name>A0A7I3Z037_PHYPA</name>
<dbReference type="KEGG" id="ppp:112286952"/>
<dbReference type="FunCoup" id="A0A7I3Z037">
    <property type="interactions" value="481"/>
</dbReference>
<dbReference type="NCBIfam" id="TIGR02464">
    <property type="entry name" value="ribofla_fusion"/>
    <property type="match status" value="1"/>
</dbReference>
<dbReference type="EC" id="1.1.1.193" evidence="2"/>
<dbReference type="AlphaFoldDB" id="A0A7I3Z037"/>
<dbReference type="NCBIfam" id="TIGR00326">
    <property type="entry name" value="eubact_ribD"/>
    <property type="match status" value="1"/>
</dbReference>
<evidence type="ECO:0000256" key="5">
    <source>
        <dbReference type="ARBA" id="ARBA00023268"/>
    </source>
</evidence>
<keyword evidence="5" id="KW-0511">Multifunctional enzyme</keyword>
<dbReference type="InterPro" id="IPR012816">
    <property type="entry name" value="NADAR"/>
</dbReference>
<keyword evidence="4" id="KW-0560">Oxidoreductase</keyword>
<dbReference type="EMBL" id="ABEU02000009">
    <property type="status" value="NOT_ANNOTATED_CDS"/>
    <property type="molecule type" value="Genomic_DNA"/>
</dbReference>
<dbReference type="InterPro" id="IPR024072">
    <property type="entry name" value="DHFR-like_dom_sf"/>
</dbReference>
<dbReference type="SUPFAM" id="SSF53597">
    <property type="entry name" value="Dihydrofolate reductase-like"/>
    <property type="match status" value="1"/>
</dbReference>